<proteinExistence type="predicted"/>
<evidence type="ECO:0000313" key="2">
    <source>
        <dbReference type="Proteomes" id="UP001430953"/>
    </source>
</evidence>
<dbReference type="Proteomes" id="UP001430953">
    <property type="component" value="Unassembled WGS sequence"/>
</dbReference>
<sequence length="273" mass="32376">MFANARPENSPRRFLCSLRKIENRPQESNSLRARWNGRSRNDLHTTQSHLLQIRRVPIGSQITRRMRYALIIDHAKYISVPPRGRVYARYMYIYFINHFFSRHAVQMTERCDVVSIPKEQRTNDDTRAVERLQAGVPESDKNAPKQITIPVSADSGVFHLCLYTKGWAVCVRYDWAYRSAAYCRDYLEICARTWGISVREWKIWWAQARSINRLVDIFQLPFFYRQFKMPSGEKKKKTFDALSSCPCSRVSITRGCKHFCRTPYDEYLTRRRK</sequence>
<dbReference type="EMBL" id="JADYXP020000011">
    <property type="protein sequence ID" value="KAL0114350.1"/>
    <property type="molecule type" value="Genomic_DNA"/>
</dbReference>
<protein>
    <submittedName>
        <fullName evidence="1">Uncharacterized protein</fullName>
    </submittedName>
</protein>
<accession>A0AAW2FGJ6</accession>
<gene>
    <name evidence="1" type="ORF">PUN28_011540</name>
</gene>
<name>A0AAW2FGJ6_9HYME</name>
<organism evidence="1 2">
    <name type="scientific">Cardiocondyla obscurior</name>
    <dbReference type="NCBI Taxonomy" id="286306"/>
    <lineage>
        <taxon>Eukaryota</taxon>
        <taxon>Metazoa</taxon>
        <taxon>Ecdysozoa</taxon>
        <taxon>Arthropoda</taxon>
        <taxon>Hexapoda</taxon>
        <taxon>Insecta</taxon>
        <taxon>Pterygota</taxon>
        <taxon>Neoptera</taxon>
        <taxon>Endopterygota</taxon>
        <taxon>Hymenoptera</taxon>
        <taxon>Apocrita</taxon>
        <taxon>Aculeata</taxon>
        <taxon>Formicoidea</taxon>
        <taxon>Formicidae</taxon>
        <taxon>Myrmicinae</taxon>
        <taxon>Cardiocondyla</taxon>
    </lineage>
</organism>
<dbReference type="AlphaFoldDB" id="A0AAW2FGJ6"/>
<reference evidence="1 2" key="1">
    <citation type="submission" date="2023-03" db="EMBL/GenBank/DDBJ databases">
        <title>High recombination rates correlate with genetic variation in Cardiocondyla obscurior ants.</title>
        <authorList>
            <person name="Errbii M."/>
        </authorList>
    </citation>
    <scope>NUCLEOTIDE SEQUENCE [LARGE SCALE GENOMIC DNA]</scope>
    <source>
        <strain evidence="1">Alpha-2009</strain>
        <tissue evidence="1">Whole body</tissue>
    </source>
</reference>
<comment type="caution">
    <text evidence="1">The sequence shown here is derived from an EMBL/GenBank/DDBJ whole genome shotgun (WGS) entry which is preliminary data.</text>
</comment>
<evidence type="ECO:0000313" key="1">
    <source>
        <dbReference type="EMBL" id="KAL0114350.1"/>
    </source>
</evidence>
<keyword evidence="2" id="KW-1185">Reference proteome</keyword>